<evidence type="ECO:0000256" key="3">
    <source>
        <dbReference type="ARBA" id="ARBA00023125"/>
    </source>
</evidence>
<comment type="similarity">
    <text evidence="1">Belongs to the LysR transcriptional regulatory family.</text>
</comment>
<dbReference type="EMBL" id="JAUOPG010000009">
    <property type="protein sequence ID" value="MDO6454551.1"/>
    <property type="molecule type" value="Genomic_DNA"/>
</dbReference>
<dbReference type="Gene3D" id="1.10.10.10">
    <property type="entry name" value="Winged helix-like DNA-binding domain superfamily/Winged helix DNA-binding domain"/>
    <property type="match status" value="1"/>
</dbReference>
<dbReference type="Proteomes" id="UP001169862">
    <property type="component" value="Unassembled WGS sequence"/>
</dbReference>
<dbReference type="SUPFAM" id="SSF46785">
    <property type="entry name" value="Winged helix' DNA-binding domain"/>
    <property type="match status" value="1"/>
</dbReference>
<keyword evidence="3" id="KW-0238">DNA-binding</keyword>
<dbReference type="PROSITE" id="PS50931">
    <property type="entry name" value="HTH_LYSR"/>
    <property type="match status" value="1"/>
</dbReference>
<dbReference type="GO" id="GO:0005829">
    <property type="term" value="C:cytosol"/>
    <property type="evidence" value="ECO:0007669"/>
    <property type="project" value="TreeGrafter"/>
</dbReference>
<evidence type="ECO:0000313" key="7">
    <source>
        <dbReference type="Proteomes" id="UP001169862"/>
    </source>
</evidence>
<sequence>MKHLNMRALEFINAIDRYGSLRKAALKLNVDPSAVSRSISALEDSLETKILVRKGNASHITSSGRELITYFRKVQAFESQTISNIKDLTELRSGEVKIAIGEGFITDLISSSLQSFLVKYPGIQLGVDMAGAKEAIQLLEDDRIDFAVTYASQSHPGLECLLETLHPLDIIAPANHPLTQLNRPIDVREVIHHSLALIDHSTGMGRLVSLAEEEGGFVLSPRLKTNSVAVLKNFVVSGSGISFMPRLTVKSEVDAGLISIVETTHPVLSRAKVRVLSQKGRQLTPAAQELFNHLLSSTRFLKIDVK</sequence>
<evidence type="ECO:0000256" key="4">
    <source>
        <dbReference type="ARBA" id="ARBA00023163"/>
    </source>
</evidence>
<feature type="domain" description="HTH lysR-type" evidence="5">
    <location>
        <begin position="4"/>
        <end position="61"/>
    </location>
</feature>
<evidence type="ECO:0000313" key="6">
    <source>
        <dbReference type="EMBL" id="MDO6454551.1"/>
    </source>
</evidence>
<organism evidence="6 7">
    <name type="scientific">Neptunomonas phycophila</name>
    <dbReference type="NCBI Taxonomy" id="1572645"/>
    <lineage>
        <taxon>Bacteria</taxon>
        <taxon>Pseudomonadati</taxon>
        <taxon>Pseudomonadota</taxon>
        <taxon>Gammaproteobacteria</taxon>
        <taxon>Oceanospirillales</taxon>
        <taxon>Oceanospirillaceae</taxon>
        <taxon>Neptunomonas</taxon>
    </lineage>
</organism>
<evidence type="ECO:0000256" key="1">
    <source>
        <dbReference type="ARBA" id="ARBA00009437"/>
    </source>
</evidence>
<accession>A0AAW7XJY4</accession>
<name>A0AAW7XJY4_9GAMM</name>
<proteinExistence type="inferred from homology"/>
<dbReference type="RefSeq" id="WP_075171650.1">
    <property type="nucleotide sequence ID" value="NZ_CP041336.1"/>
</dbReference>
<dbReference type="AlphaFoldDB" id="A0AAW7XJY4"/>
<dbReference type="InterPro" id="IPR000847">
    <property type="entry name" value="LysR_HTH_N"/>
</dbReference>
<dbReference type="PANTHER" id="PTHR30419">
    <property type="entry name" value="HTH-TYPE TRANSCRIPTIONAL REGULATOR YBHD"/>
    <property type="match status" value="1"/>
</dbReference>
<dbReference type="SUPFAM" id="SSF53850">
    <property type="entry name" value="Periplasmic binding protein-like II"/>
    <property type="match status" value="1"/>
</dbReference>
<dbReference type="InterPro" id="IPR036388">
    <property type="entry name" value="WH-like_DNA-bd_sf"/>
</dbReference>
<evidence type="ECO:0000259" key="5">
    <source>
        <dbReference type="PROSITE" id="PS50931"/>
    </source>
</evidence>
<keyword evidence="2" id="KW-0805">Transcription regulation</keyword>
<dbReference type="GO" id="GO:0003677">
    <property type="term" value="F:DNA binding"/>
    <property type="evidence" value="ECO:0007669"/>
    <property type="project" value="UniProtKB-KW"/>
</dbReference>
<dbReference type="PANTHER" id="PTHR30419:SF8">
    <property type="entry name" value="NITROGEN ASSIMILATION TRANSCRIPTIONAL ACTIVATOR-RELATED"/>
    <property type="match status" value="1"/>
</dbReference>
<dbReference type="Gene3D" id="3.40.190.290">
    <property type="match status" value="1"/>
</dbReference>
<dbReference type="InterPro" id="IPR036390">
    <property type="entry name" value="WH_DNA-bd_sf"/>
</dbReference>
<reference evidence="6" key="1">
    <citation type="submission" date="2023-07" db="EMBL/GenBank/DDBJ databases">
        <title>Genome content predicts the carbon catabolic preferences of heterotrophic bacteria.</title>
        <authorList>
            <person name="Gralka M."/>
        </authorList>
    </citation>
    <scope>NUCLEOTIDE SEQUENCE</scope>
    <source>
        <strain evidence="6">I2M16</strain>
    </source>
</reference>
<dbReference type="GO" id="GO:0003700">
    <property type="term" value="F:DNA-binding transcription factor activity"/>
    <property type="evidence" value="ECO:0007669"/>
    <property type="project" value="InterPro"/>
</dbReference>
<comment type="caution">
    <text evidence="6">The sequence shown here is derived from an EMBL/GenBank/DDBJ whole genome shotgun (WGS) entry which is preliminary data.</text>
</comment>
<dbReference type="InterPro" id="IPR050950">
    <property type="entry name" value="HTH-type_LysR_regulators"/>
</dbReference>
<protein>
    <submittedName>
        <fullName evidence="6">LysR family transcriptional regulator</fullName>
    </submittedName>
</protein>
<evidence type="ECO:0000256" key="2">
    <source>
        <dbReference type="ARBA" id="ARBA00023015"/>
    </source>
</evidence>
<dbReference type="GeneID" id="89455640"/>
<dbReference type="InterPro" id="IPR005119">
    <property type="entry name" value="LysR_subst-bd"/>
</dbReference>
<dbReference type="Pfam" id="PF00126">
    <property type="entry name" value="HTH_1"/>
    <property type="match status" value="1"/>
</dbReference>
<dbReference type="Pfam" id="PF03466">
    <property type="entry name" value="LysR_substrate"/>
    <property type="match status" value="1"/>
</dbReference>
<gene>
    <name evidence="6" type="ORF">Q4490_13330</name>
</gene>
<keyword evidence="4" id="KW-0804">Transcription</keyword>